<dbReference type="EMBL" id="FNQS01000018">
    <property type="protein sequence ID" value="SEB02566.1"/>
    <property type="molecule type" value="Genomic_DNA"/>
</dbReference>
<dbReference type="Pfam" id="PF07369">
    <property type="entry name" value="DUF1488"/>
    <property type="match status" value="1"/>
</dbReference>
<evidence type="ECO:0000313" key="1">
    <source>
        <dbReference type="EMBL" id="SEB02566.1"/>
    </source>
</evidence>
<dbReference type="InterPro" id="IPR036692">
    <property type="entry name" value="Shew3726-like_sf"/>
</dbReference>
<accession>A0A1H4FYX6</accession>
<gene>
    <name evidence="1" type="ORF">SAMN02982996_03304</name>
</gene>
<dbReference type="RefSeq" id="WP_026744161.1">
    <property type="nucleotide sequence ID" value="NZ_FNQS01000018.1"/>
</dbReference>
<proteinExistence type="predicted"/>
<dbReference type="Gene3D" id="3.30.160.140">
    <property type="entry name" value="Shew3726-like"/>
    <property type="match status" value="1"/>
</dbReference>
<dbReference type="AlphaFoldDB" id="A0A1H4FYX6"/>
<dbReference type="InterPro" id="IPR009962">
    <property type="entry name" value="DUF1488"/>
</dbReference>
<keyword evidence="2" id="KW-1185">Reference proteome</keyword>
<name>A0A1H4FYX6_9GAMM</name>
<sequence length="84" mass="10102">MNQSIQFPDREEWDENEQAIRFPVQVNGFQRECVLRAESIQQRFGGANRKEWLSLFLSNRWDLEEEFESMIVNEVEDAYGRFVL</sequence>
<protein>
    <recommendedName>
        <fullName evidence="3">DUF1488 domain-containing protein</fullName>
    </recommendedName>
</protein>
<dbReference type="GeneID" id="97766129"/>
<dbReference type="Proteomes" id="UP000187280">
    <property type="component" value="Unassembled WGS sequence"/>
</dbReference>
<evidence type="ECO:0000313" key="2">
    <source>
        <dbReference type="Proteomes" id="UP000187280"/>
    </source>
</evidence>
<dbReference type="SUPFAM" id="SSF160272">
    <property type="entry name" value="Shew3726-like"/>
    <property type="match status" value="1"/>
</dbReference>
<dbReference type="STRING" id="71657.SAMN02982996_03304"/>
<organism evidence="1 2">
    <name type="scientific">Lonsdalea quercina</name>
    <dbReference type="NCBI Taxonomy" id="71657"/>
    <lineage>
        <taxon>Bacteria</taxon>
        <taxon>Pseudomonadati</taxon>
        <taxon>Pseudomonadota</taxon>
        <taxon>Gammaproteobacteria</taxon>
        <taxon>Enterobacterales</taxon>
        <taxon>Pectobacteriaceae</taxon>
        <taxon>Lonsdalea</taxon>
    </lineage>
</organism>
<dbReference type="eggNOG" id="ENOG50331AY">
    <property type="taxonomic scope" value="Bacteria"/>
</dbReference>
<reference evidence="1 2" key="1">
    <citation type="submission" date="2016-10" db="EMBL/GenBank/DDBJ databases">
        <authorList>
            <person name="de Groot N.N."/>
        </authorList>
    </citation>
    <scope>NUCLEOTIDE SEQUENCE [LARGE SCALE GENOMIC DNA]</scope>
    <source>
        <strain evidence="1 2">ATCC 29281</strain>
    </source>
</reference>
<evidence type="ECO:0008006" key="3">
    <source>
        <dbReference type="Google" id="ProtNLM"/>
    </source>
</evidence>